<evidence type="ECO:0000256" key="3">
    <source>
        <dbReference type="ARBA" id="ARBA00022516"/>
    </source>
</evidence>
<feature type="transmembrane region" description="Helical" evidence="11">
    <location>
        <begin position="278"/>
        <end position="298"/>
    </location>
</feature>
<dbReference type="GO" id="GO:0004144">
    <property type="term" value="F:diacylglycerol O-acyltransferase activity"/>
    <property type="evidence" value="ECO:0007669"/>
    <property type="project" value="TreeGrafter"/>
</dbReference>
<name>A0AAW2HYY2_9NEOP</name>
<keyword evidence="6 11" id="KW-0256">Endoplasmic reticulum</keyword>
<sequence>MKNTPVKFISTVVAEIKEHRRPFRLKLPEIPVLRNRRTELIAALGWVLLPIIFGPLSWLLLFFLIKNTTVGKYFAMLYLMWMYVDKESCERGGRRWNWFRRLNWWKYYRDYFPVTLVKSVDLPLDKNYLFAVFPHGILSSGAFAAFSTDALNFEGMFSGLKSYLCTLRINFHMPFIREIALALGLNSASRNSLNWILSSPGKGRAAVLIVGGAAEALNSQPGSYKIVLKNRKGFCRVALQNGSPLVPVFSFGEIDIYNIIAPKKNSFFYQFQRWFKRITGVAPIIFFGTGVFNSYYGLLPKRVPVTVVVGKPIEVEKVIQPTEEQVNELHSKFIQSIVTLFNEEKHKYLEDPSTELILD</sequence>
<evidence type="ECO:0000256" key="4">
    <source>
        <dbReference type="ARBA" id="ARBA00022679"/>
    </source>
</evidence>
<dbReference type="CDD" id="cd07987">
    <property type="entry name" value="LPLAT_MGAT-like"/>
    <property type="match status" value="1"/>
</dbReference>
<keyword evidence="5 11" id="KW-0812">Transmembrane</keyword>
<evidence type="ECO:0000313" key="12">
    <source>
        <dbReference type="EMBL" id="KAL0274693.1"/>
    </source>
</evidence>
<protein>
    <recommendedName>
        <fullName evidence="11">Acyltransferase</fullName>
        <ecNumber evidence="11">2.3.1.-</ecNumber>
    </recommendedName>
</protein>
<accession>A0AAW2HYY2</accession>
<organism evidence="12">
    <name type="scientific">Menopon gallinae</name>
    <name type="common">poultry shaft louse</name>
    <dbReference type="NCBI Taxonomy" id="328185"/>
    <lineage>
        <taxon>Eukaryota</taxon>
        <taxon>Metazoa</taxon>
        <taxon>Ecdysozoa</taxon>
        <taxon>Arthropoda</taxon>
        <taxon>Hexapoda</taxon>
        <taxon>Insecta</taxon>
        <taxon>Pterygota</taxon>
        <taxon>Neoptera</taxon>
        <taxon>Paraneoptera</taxon>
        <taxon>Psocodea</taxon>
        <taxon>Troctomorpha</taxon>
        <taxon>Phthiraptera</taxon>
        <taxon>Amblycera</taxon>
        <taxon>Menoponidae</taxon>
        <taxon>Menopon</taxon>
    </lineage>
</organism>
<dbReference type="PANTHER" id="PTHR12317:SF79">
    <property type="entry name" value="ACYLTRANSFERASE"/>
    <property type="match status" value="1"/>
</dbReference>
<comment type="subcellular location">
    <subcellularLocation>
        <location evidence="1 11">Endoplasmic reticulum membrane</location>
        <topology evidence="1 11">Multi-pass membrane protein</topology>
    </subcellularLocation>
</comment>
<keyword evidence="4 11" id="KW-0808">Transferase</keyword>
<gene>
    <name evidence="12" type="ORF">PYX00_002763</name>
</gene>
<evidence type="ECO:0000256" key="6">
    <source>
        <dbReference type="ARBA" id="ARBA00022824"/>
    </source>
</evidence>
<dbReference type="GO" id="GO:0019432">
    <property type="term" value="P:triglyceride biosynthetic process"/>
    <property type="evidence" value="ECO:0007669"/>
    <property type="project" value="TreeGrafter"/>
</dbReference>
<keyword evidence="7 11" id="KW-1133">Transmembrane helix</keyword>
<reference evidence="12" key="1">
    <citation type="journal article" date="2024" name="Gigascience">
        <title>Chromosome-level genome of the poultry shaft louse Menopon gallinae provides insight into the host-switching and adaptive evolution of parasitic lice.</title>
        <authorList>
            <person name="Xu Y."/>
            <person name="Ma L."/>
            <person name="Liu S."/>
            <person name="Liang Y."/>
            <person name="Liu Q."/>
            <person name="He Z."/>
            <person name="Tian L."/>
            <person name="Duan Y."/>
            <person name="Cai W."/>
            <person name="Li H."/>
            <person name="Song F."/>
        </authorList>
    </citation>
    <scope>NUCLEOTIDE SEQUENCE</scope>
    <source>
        <strain evidence="12">Cailab_2023a</strain>
    </source>
</reference>
<keyword evidence="3" id="KW-0444">Lipid biosynthesis</keyword>
<comment type="caution">
    <text evidence="12">The sequence shown here is derived from an EMBL/GenBank/DDBJ whole genome shotgun (WGS) entry which is preliminary data.</text>
</comment>
<keyword evidence="9 11" id="KW-0472">Membrane</keyword>
<evidence type="ECO:0000256" key="9">
    <source>
        <dbReference type="ARBA" id="ARBA00023136"/>
    </source>
</evidence>
<comment type="similarity">
    <text evidence="2 11">Belongs to the diacylglycerol acyltransferase family.</text>
</comment>
<evidence type="ECO:0000256" key="5">
    <source>
        <dbReference type="ARBA" id="ARBA00022692"/>
    </source>
</evidence>
<dbReference type="SUPFAM" id="SSF69593">
    <property type="entry name" value="Glycerol-3-phosphate (1)-acyltransferase"/>
    <property type="match status" value="1"/>
</dbReference>
<dbReference type="PANTHER" id="PTHR12317">
    <property type="entry name" value="DIACYLGLYCEROL O-ACYLTRANSFERASE"/>
    <property type="match status" value="1"/>
</dbReference>
<evidence type="ECO:0000256" key="1">
    <source>
        <dbReference type="ARBA" id="ARBA00004477"/>
    </source>
</evidence>
<feature type="transmembrane region" description="Helical" evidence="11">
    <location>
        <begin position="40"/>
        <end position="64"/>
    </location>
</feature>
<keyword evidence="8" id="KW-0443">Lipid metabolism</keyword>
<evidence type="ECO:0000256" key="7">
    <source>
        <dbReference type="ARBA" id="ARBA00022989"/>
    </source>
</evidence>
<evidence type="ECO:0000256" key="10">
    <source>
        <dbReference type="ARBA" id="ARBA00023315"/>
    </source>
</evidence>
<evidence type="ECO:0000256" key="11">
    <source>
        <dbReference type="RuleBase" id="RU367023"/>
    </source>
</evidence>
<dbReference type="EC" id="2.3.1.-" evidence="11"/>
<evidence type="ECO:0000256" key="2">
    <source>
        <dbReference type="ARBA" id="ARBA00005420"/>
    </source>
</evidence>
<dbReference type="Pfam" id="PF03982">
    <property type="entry name" value="DAGAT"/>
    <property type="match status" value="1"/>
</dbReference>
<dbReference type="GO" id="GO:0005789">
    <property type="term" value="C:endoplasmic reticulum membrane"/>
    <property type="evidence" value="ECO:0007669"/>
    <property type="project" value="UniProtKB-SubCell"/>
</dbReference>
<dbReference type="InterPro" id="IPR007130">
    <property type="entry name" value="DAGAT"/>
</dbReference>
<keyword evidence="10" id="KW-0012">Acyltransferase</keyword>
<evidence type="ECO:0000256" key="8">
    <source>
        <dbReference type="ARBA" id="ARBA00023098"/>
    </source>
</evidence>
<dbReference type="AlphaFoldDB" id="A0AAW2HYY2"/>
<proteinExistence type="inferred from homology"/>
<dbReference type="EMBL" id="JARGDH010000002">
    <property type="protein sequence ID" value="KAL0274693.1"/>
    <property type="molecule type" value="Genomic_DNA"/>
</dbReference>